<evidence type="ECO:0000256" key="2">
    <source>
        <dbReference type="SAM" id="Phobius"/>
    </source>
</evidence>
<protein>
    <submittedName>
        <fullName evidence="4">LAGLIDADG_2 domain-containing protein</fullName>
    </submittedName>
</protein>
<keyword evidence="2" id="KW-0812">Transmembrane</keyword>
<dbReference type="SUPFAM" id="SSF48113">
    <property type="entry name" value="Heme-dependent peroxidases"/>
    <property type="match status" value="1"/>
</dbReference>
<proteinExistence type="predicted"/>
<dbReference type="InterPro" id="IPR010255">
    <property type="entry name" value="Haem_peroxidase_sf"/>
</dbReference>
<sequence length="347" mass="40737">MIYIYIYSFFIMSWEEERFLRYGGMQSDIDEDELKRDFSLQKGKRNSGLDQEMLSLILVYLMIFFSIKKKITRIRWVDFIMYLVLWVFFNEITLKYIYIYIYNLGNLKTYIKTYSGHCNNVNQPLQGAVYEPLKRLINPDYFDRNFMIYLIDQKLNFKTMSGVSAPRRAASSAFLPSAGKVASLFTQYITPSFLDLSKYRYHVATRHWITPNVLVLTFLKEMVSGYIDGSQIYGSTTDIANKMRSFEDGKLIFQILGGKNAVEACKSVCSILARISRRLHKMGKIRKHGKWVPYKLSEKSIGRRLNICISLLARQLLLCIWWDTKRVLFCELLQPDVIESEGKYFDD</sequence>
<feature type="transmembrane region" description="Helical" evidence="2">
    <location>
        <begin position="49"/>
        <end position="67"/>
    </location>
</feature>
<dbReference type="Proteomes" id="UP000095283">
    <property type="component" value="Unplaced"/>
</dbReference>
<dbReference type="GO" id="GO:0020037">
    <property type="term" value="F:heme binding"/>
    <property type="evidence" value="ECO:0007669"/>
    <property type="project" value="InterPro"/>
</dbReference>
<dbReference type="InterPro" id="IPR037120">
    <property type="entry name" value="Haem_peroxidase_sf_animal"/>
</dbReference>
<accession>A0A1I7WNN3</accession>
<keyword evidence="1" id="KW-0560">Oxidoreductase</keyword>
<keyword evidence="2" id="KW-0472">Membrane</keyword>
<dbReference type="InterPro" id="IPR019791">
    <property type="entry name" value="Haem_peroxidase_animal"/>
</dbReference>
<dbReference type="Pfam" id="PF03098">
    <property type="entry name" value="An_peroxidase"/>
    <property type="match status" value="1"/>
</dbReference>
<dbReference type="WBParaSite" id="Hba_06758">
    <property type="protein sequence ID" value="Hba_06758"/>
    <property type="gene ID" value="Hba_06758"/>
</dbReference>
<dbReference type="PROSITE" id="PS50292">
    <property type="entry name" value="PEROXIDASE_3"/>
    <property type="match status" value="1"/>
</dbReference>
<reference evidence="4" key="1">
    <citation type="submission" date="2016-11" db="UniProtKB">
        <authorList>
            <consortium name="WormBaseParasite"/>
        </authorList>
    </citation>
    <scope>IDENTIFICATION</scope>
</reference>
<dbReference type="PANTHER" id="PTHR11475">
    <property type="entry name" value="OXIDASE/PEROXIDASE"/>
    <property type="match status" value="1"/>
</dbReference>
<dbReference type="AlphaFoldDB" id="A0A1I7WNN3"/>
<dbReference type="GO" id="GO:0006979">
    <property type="term" value="P:response to oxidative stress"/>
    <property type="evidence" value="ECO:0007669"/>
    <property type="project" value="InterPro"/>
</dbReference>
<dbReference type="PANTHER" id="PTHR11475:SF143">
    <property type="entry name" value="PUTATIVE-RELATED"/>
    <property type="match status" value="1"/>
</dbReference>
<evidence type="ECO:0000313" key="3">
    <source>
        <dbReference type="Proteomes" id="UP000095283"/>
    </source>
</evidence>
<feature type="transmembrane region" description="Helical" evidence="2">
    <location>
        <begin position="79"/>
        <end position="101"/>
    </location>
</feature>
<dbReference type="Gene3D" id="1.10.640.10">
    <property type="entry name" value="Haem peroxidase domain superfamily, animal type"/>
    <property type="match status" value="2"/>
</dbReference>
<evidence type="ECO:0000313" key="4">
    <source>
        <dbReference type="WBParaSite" id="Hba_06758"/>
    </source>
</evidence>
<name>A0A1I7WNN3_HETBA</name>
<keyword evidence="1" id="KW-0575">Peroxidase</keyword>
<evidence type="ECO:0000256" key="1">
    <source>
        <dbReference type="ARBA" id="ARBA00022559"/>
    </source>
</evidence>
<keyword evidence="3" id="KW-1185">Reference proteome</keyword>
<dbReference type="GO" id="GO:0004601">
    <property type="term" value="F:peroxidase activity"/>
    <property type="evidence" value="ECO:0007669"/>
    <property type="project" value="UniProtKB-KW"/>
</dbReference>
<organism evidence="3 4">
    <name type="scientific">Heterorhabditis bacteriophora</name>
    <name type="common">Entomopathogenic nematode worm</name>
    <dbReference type="NCBI Taxonomy" id="37862"/>
    <lineage>
        <taxon>Eukaryota</taxon>
        <taxon>Metazoa</taxon>
        <taxon>Ecdysozoa</taxon>
        <taxon>Nematoda</taxon>
        <taxon>Chromadorea</taxon>
        <taxon>Rhabditida</taxon>
        <taxon>Rhabditina</taxon>
        <taxon>Rhabditomorpha</taxon>
        <taxon>Strongyloidea</taxon>
        <taxon>Heterorhabditidae</taxon>
        <taxon>Heterorhabditis</taxon>
    </lineage>
</organism>
<keyword evidence="2" id="KW-1133">Transmembrane helix</keyword>